<dbReference type="InterPro" id="IPR009057">
    <property type="entry name" value="Homeodomain-like_sf"/>
</dbReference>
<dbReference type="GO" id="GO:0000160">
    <property type="term" value="P:phosphorelay signal transduction system"/>
    <property type="evidence" value="ECO:0007669"/>
    <property type="project" value="UniProtKB-KW"/>
</dbReference>
<gene>
    <name evidence="13" type="ORF">GCM10017653_11300</name>
</gene>
<evidence type="ECO:0000256" key="9">
    <source>
        <dbReference type="SAM" id="Coils"/>
    </source>
</evidence>
<dbReference type="PROSITE" id="PS00688">
    <property type="entry name" value="SIGMA54_INTERACT_3"/>
    <property type="match status" value="1"/>
</dbReference>
<dbReference type="InterPro" id="IPR002078">
    <property type="entry name" value="Sigma_54_int"/>
</dbReference>
<dbReference type="InterPro" id="IPR025944">
    <property type="entry name" value="Sigma_54_int_dom_CS"/>
</dbReference>
<dbReference type="RefSeq" id="WP_213365639.1">
    <property type="nucleotide sequence ID" value="NZ_BSFM01000005.1"/>
</dbReference>
<dbReference type="InterPro" id="IPR027417">
    <property type="entry name" value="P-loop_NTPase"/>
</dbReference>
<evidence type="ECO:0000256" key="7">
    <source>
        <dbReference type="ARBA" id="ARBA00023163"/>
    </source>
</evidence>
<dbReference type="SUPFAM" id="SSF46689">
    <property type="entry name" value="Homeodomain-like"/>
    <property type="match status" value="1"/>
</dbReference>
<evidence type="ECO:0000259" key="12">
    <source>
        <dbReference type="PROSITE" id="PS50113"/>
    </source>
</evidence>
<dbReference type="InterPro" id="IPR003593">
    <property type="entry name" value="AAA+_ATPase"/>
</dbReference>
<dbReference type="GO" id="GO:0005524">
    <property type="term" value="F:ATP binding"/>
    <property type="evidence" value="ECO:0007669"/>
    <property type="project" value="UniProtKB-KW"/>
</dbReference>
<feature type="domain" description="PAC" evidence="12">
    <location>
        <begin position="84"/>
        <end position="136"/>
    </location>
</feature>
<dbReference type="SMART" id="SM00091">
    <property type="entry name" value="PAS"/>
    <property type="match status" value="1"/>
</dbReference>
<sequence length="478" mass="52639">MRLPIHPSAAMPDLPLTESDFSEIIRNSFDGIFVADGEGRTLLVNPGCERNYDFRAEDVVGRLVVELEADGLIRPVIAPRVIATGQRVTAIQRTHTGKTILATGTPLFDDDGRVRRVIINSRDTTELDQLQAELSRIRHNLARAETEVAQLRQEGLPPDGPVFHGEATRRIADLLRRVSASDATVLLTGESGVGKEVFARLVHRESARANAAFIKINCGALPRDLIESELFGYEAGAFTGAHKNGKPGMLELANHGTLFLDEIGELPLDMQVKLLHVLQDRTVARLGSTRSMPLDIRIVAATNRDLGRAVEASTFRADLFYRLNVVPVVVPPLRERREDILPLVRQALSGFNAQYRTHKKFSHAAALALVAYDWPGNIRELRNLVERLVVTSPGAVIEVEELAIVPTPPPAVERPEEPGVERLGVEGLGLDEQVRRFEAALIRGALQRFSTTRAAARHLGVSQSTVVRKMKGTSETRR</sequence>
<dbReference type="Gene3D" id="3.40.50.300">
    <property type="entry name" value="P-loop containing nucleotide triphosphate hydrolases"/>
    <property type="match status" value="1"/>
</dbReference>
<feature type="domain" description="PAS" evidence="11">
    <location>
        <begin position="17"/>
        <end position="62"/>
    </location>
</feature>
<dbReference type="Pfam" id="PF00158">
    <property type="entry name" value="Sigma54_activat"/>
    <property type="match status" value="1"/>
</dbReference>
<dbReference type="InterPro" id="IPR035965">
    <property type="entry name" value="PAS-like_dom_sf"/>
</dbReference>
<keyword evidence="2" id="KW-0058">Aromatic hydrocarbons catabolism</keyword>
<keyword evidence="7" id="KW-0804">Transcription</keyword>
<evidence type="ECO:0000313" key="14">
    <source>
        <dbReference type="Proteomes" id="UP001143330"/>
    </source>
</evidence>
<dbReference type="GO" id="GO:0006355">
    <property type="term" value="P:regulation of DNA-templated transcription"/>
    <property type="evidence" value="ECO:0007669"/>
    <property type="project" value="InterPro"/>
</dbReference>
<dbReference type="PROSITE" id="PS50113">
    <property type="entry name" value="PAC"/>
    <property type="match status" value="1"/>
</dbReference>
<dbReference type="Gene3D" id="3.30.450.20">
    <property type="entry name" value="PAS domain"/>
    <property type="match status" value="1"/>
</dbReference>
<dbReference type="CDD" id="cd00130">
    <property type="entry name" value="PAS"/>
    <property type="match status" value="1"/>
</dbReference>
<keyword evidence="6" id="KW-0010">Activator</keyword>
<feature type="coiled-coil region" evidence="9">
    <location>
        <begin position="120"/>
        <end position="154"/>
    </location>
</feature>
<reference evidence="13" key="1">
    <citation type="journal article" date="2014" name="Int. J. Syst. Evol. Microbiol.">
        <title>Complete genome sequence of Corynebacterium casei LMG S-19264T (=DSM 44701T), isolated from a smear-ripened cheese.</title>
        <authorList>
            <consortium name="US DOE Joint Genome Institute (JGI-PGF)"/>
            <person name="Walter F."/>
            <person name="Albersmeier A."/>
            <person name="Kalinowski J."/>
            <person name="Ruckert C."/>
        </authorList>
    </citation>
    <scope>NUCLEOTIDE SEQUENCE</scope>
    <source>
        <strain evidence="13">VKM B-2789</strain>
    </source>
</reference>
<dbReference type="PROSITE" id="PS00675">
    <property type="entry name" value="SIGMA54_INTERACT_1"/>
    <property type="match status" value="1"/>
</dbReference>
<dbReference type="EMBL" id="BSFM01000005">
    <property type="protein sequence ID" value="GLK83061.1"/>
    <property type="molecule type" value="Genomic_DNA"/>
</dbReference>
<dbReference type="InterPro" id="IPR000014">
    <property type="entry name" value="PAS"/>
</dbReference>
<accession>A0A9W6JUV9</accession>
<dbReference type="Pfam" id="PF25601">
    <property type="entry name" value="AAA_lid_14"/>
    <property type="match status" value="1"/>
</dbReference>
<dbReference type="InterPro" id="IPR025662">
    <property type="entry name" value="Sigma_54_int_dom_ATP-bd_1"/>
</dbReference>
<dbReference type="InterPro" id="IPR030828">
    <property type="entry name" value="HTH_TyrR"/>
</dbReference>
<dbReference type="InterPro" id="IPR058031">
    <property type="entry name" value="AAA_lid_NorR"/>
</dbReference>
<keyword evidence="4" id="KW-0902">Two-component regulatory system</keyword>
<dbReference type="Pfam" id="PF18024">
    <property type="entry name" value="HTH_50"/>
    <property type="match status" value="1"/>
</dbReference>
<evidence type="ECO:0000259" key="11">
    <source>
        <dbReference type="PROSITE" id="PS50112"/>
    </source>
</evidence>
<keyword evidence="9" id="KW-0175">Coiled coil</keyword>
<dbReference type="GO" id="GO:0003677">
    <property type="term" value="F:DNA binding"/>
    <property type="evidence" value="ECO:0007669"/>
    <property type="project" value="UniProtKB-KW"/>
</dbReference>
<comment type="caution">
    <text evidence="13">The sequence shown here is derived from an EMBL/GenBank/DDBJ whole genome shotgun (WGS) entry which is preliminary data.</text>
</comment>
<evidence type="ECO:0000256" key="3">
    <source>
        <dbReference type="ARBA" id="ARBA00022840"/>
    </source>
</evidence>
<dbReference type="Proteomes" id="UP001143330">
    <property type="component" value="Unassembled WGS sequence"/>
</dbReference>
<evidence type="ECO:0000313" key="13">
    <source>
        <dbReference type="EMBL" id="GLK83061.1"/>
    </source>
</evidence>
<organism evidence="13 14">
    <name type="scientific">Ancylobacter defluvii</name>
    <dbReference type="NCBI Taxonomy" id="1282440"/>
    <lineage>
        <taxon>Bacteria</taxon>
        <taxon>Pseudomonadati</taxon>
        <taxon>Pseudomonadota</taxon>
        <taxon>Alphaproteobacteria</taxon>
        <taxon>Hyphomicrobiales</taxon>
        <taxon>Xanthobacteraceae</taxon>
        <taxon>Ancylobacter</taxon>
    </lineage>
</organism>
<dbReference type="Gene3D" id="1.10.10.60">
    <property type="entry name" value="Homeodomain-like"/>
    <property type="match status" value="1"/>
</dbReference>
<keyword evidence="14" id="KW-1185">Reference proteome</keyword>
<evidence type="ECO:0000256" key="6">
    <source>
        <dbReference type="ARBA" id="ARBA00023159"/>
    </source>
</evidence>
<feature type="domain" description="Sigma-54 factor interaction" evidence="10">
    <location>
        <begin position="161"/>
        <end position="390"/>
    </location>
</feature>
<dbReference type="AlphaFoldDB" id="A0A9W6JUV9"/>
<dbReference type="SUPFAM" id="SSF55785">
    <property type="entry name" value="PYP-like sensor domain (PAS domain)"/>
    <property type="match status" value="1"/>
</dbReference>
<dbReference type="SUPFAM" id="SSF52540">
    <property type="entry name" value="P-loop containing nucleoside triphosphate hydrolases"/>
    <property type="match status" value="1"/>
</dbReference>
<keyword evidence="5" id="KW-0805">Transcription regulation</keyword>
<dbReference type="Pfam" id="PF08448">
    <property type="entry name" value="PAS_4"/>
    <property type="match status" value="1"/>
</dbReference>
<dbReference type="InterPro" id="IPR013656">
    <property type="entry name" value="PAS_4"/>
</dbReference>
<dbReference type="PROSITE" id="PS50112">
    <property type="entry name" value="PAS"/>
    <property type="match status" value="1"/>
</dbReference>
<dbReference type="Gene3D" id="1.10.8.60">
    <property type="match status" value="1"/>
</dbReference>
<dbReference type="CDD" id="cd00009">
    <property type="entry name" value="AAA"/>
    <property type="match status" value="1"/>
</dbReference>
<dbReference type="FunFam" id="3.40.50.300:FF:000006">
    <property type="entry name" value="DNA-binding transcriptional regulator NtrC"/>
    <property type="match status" value="1"/>
</dbReference>
<keyword evidence="1" id="KW-0547">Nucleotide-binding</keyword>
<name>A0A9W6JUV9_9HYPH</name>
<proteinExistence type="predicted"/>
<dbReference type="NCBIfam" id="TIGR00229">
    <property type="entry name" value="sensory_box"/>
    <property type="match status" value="1"/>
</dbReference>
<dbReference type="PANTHER" id="PTHR32071">
    <property type="entry name" value="TRANSCRIPTIONAL REGULATORY PROTEIN"/>
    <property type="match status" value="1"/>
</dbReference>
<protein>
    <recommendedName>
        <fullName evidence="8">HTH-type transcriptional regulatory protein TyrR</fullName>
    </recommendedName>
</protein>
<evidence type="ECO:0000256" key="4">
    <source>
        <dbReference type="ARBA" id="ARBA00023012"/>
    </source>
</evidence>
<keyword evidence="3" id="KW-0067">ATP-binding</keyword>
<reference evidence="13" key="2">
    <citation type="submission" date="2023-01" db="EMBL/GenBank/DDBJ databases">
        <authorList>
            <person name="Sun Q."/>
            <person name="Evtushenko L."/>
        </authorList>
    </citation>
    <scope>NUCLEOTIDE SEQUENCE</scope>
    <source>
        <strain evidence="13">VKM B-2789</strain>
    </source>
</reference>
<evidence type="ECO:0000256" key="1">
    <source>
        <dbReference type="ARBA" id="ARBA00022741"/>
    </source>
</evidence>
<dbReference type="PROSITE" id="PS50045">
    <property type="entry name" value="SIGMA54_INTERACT_4"/>
    <property type="match status" value="1"/>
</dbReference>
<evidence type="ECO:0000259" key="10">
    <source>
        <dbReference type="PROSITE" id="PS50045"/>
    </source>
</evidence>
<evidence type="ECO:0000256" key="2">
    <source>
        <dbReference type="ARBA" id="ARBA00022797"/>
    </source>
</evidence>
<evidence type="ECO:0000256" key="8">
    <source>
        <dbReference type="ARBA" id="ARBA00029500"/>
    </source>
</evidence>
<dbReference type="InterPro" id="IPR000700">
    <property type="entry name" value="PAS-assoc_C"/>
</dbReference>
<dbReference type="PANTHER" id="PTHR32071:SF57">
    <property type="entry name" value="C4-DICARBOXYLATE TRANSPORT TRANSCRIPTIONAL REGULATORY PROTEIN DCTD"/>
    <property type="match status" value="1"/>
</dbReference>
<dbReference type="SMART" id="SM00382">
    <property type="entry name" value="AAA"/>
    <property type="match status" value="1"/>
</dbReference>
<evidence type="ECO:0000256" key="5">
    <source>
        <dbReference type="ARBA" id="ARBA00023015"/>
    </source>
</evidence>